<feature type="compositionally biased region" description="Basic and acidic residues" evidence="1">
    <location>
        <begin position="37"/>
        <end position="52"/>
    </location>
</feature>
<gene>
    <name evidence="2" type="ORF">GGR23_000100</name>
</gene>
<sequence length="52" mass="6447">MKTETIPHELWQRHEMEWQAIRDRPANDTGFTPRVIWQREEERSPERSSRQN</sequence>
<organism evidence="2 3">
    <name type="scientific">Gellertiella hungarica</name>
    <dbReference type="NCBI Taxonomy" id="1572859"/>
    <lineage>
        <taxon>Bacteria</taxon>
        <taxon>Pseudomonadati</taxon>
        <taxon>Pseudomonadota</taxon>
        <taxon>Alphaproteobacteria</taxon>
        <taxon>Hyphomicrobiales</taxon>
        <taxon>Rhizobiaceae</taxon>
        <taxon>Gellertiella</taxon>
    </lineage>
</organism>
<accession>A0A7W6J1A3</accession>
<evidence type="ECO:0000313" key="2">
    <source>
        <dbReference type="EMBL" id="MBB4062939.1"/>
    </source>
</evidence>
<dbReference type="RefSeq" id="WP_183364137.1">
    <property type="nucleotide sequence ID" value="NZ_JACIEZ010000001.1"/>
</dbReference>
<dbReference type="EMBL" id="JACIEZ010000001">
    <property type="protein sequence ID" value="MBB4062939.1"/>
    <property type="molecule type" value="Genomic_DNA"/>
</dbReference>
<dbReference type="AlphaFoldDB" id="A0A7W6J1A3"/>
<keyword evidence="3" id="KW-1185">Reference proteome</keyword>
<name>A0A7W6J1A3_9HYPH</name>
<comment type="caution">
    <text evidence="2">The sequence shown here is derived from an EMBL/GenBank/DDBJ whole genome shotgun (WGS) entry which is preliminary data.</text>
</comment>
<feature type="region of interest" description="Disordered" evidence="1">
    <location>
        <begin position="20"/>
        <end position="52"/>
    </location>
</feature>
<dbReference type="Proteomes" id="UP000528286">
    <property type="component" value="Unassembled WGS sequence"/>
</dbReference>
<evidence type="ECO:0000256" key="1">
    <source>
        <dbReference type="SAM" id="MobiDB-lite"/>
    </source>
</evidence>
<evidence type="ECO:0000313" key="3">
    <source>
        <dbReference type="Proteomes" id="UP000528286"/>
    </source>
</evidence>
<reference evidence="2 3" key="1">
    <citation type="submission" date="2020-08" db="EMBL/GenBank/DDBJ databases">
        <title>Genomic Encyclopedia of Type Strains, Phase IV (KMG-IV): sequencing the most valuable type-strain genomes for metagenomic binning, comparative biology and taxonomic classification.</title>
        <authorList>
            <person name="Goeker M."/>
        </authorList>
    </citation>
    <scope>NUCLEOTIDE SEQUENCE [LARGE SCALE GENOMIC DNA]</scope>
    <source>
        <strain evidence="2 3">DSM 29853</strain>
    </source>
</reference>
<proteinExistence type="predicted"/>
<protein>
    <submittedName>
        <fullName evidence="2">Uncharacterized protein</fullName>
    </submittedName>
</protein>